<sequence length="116" mass="13507">MIKVVGLIKRRSDISLEEFRRYWLEQHSKLERASLSANRVQRIVVSFFEESLKGVAPFDGMVELYYSSREEMLRAWSGDHDEVMRNDEANFCSPDFRVFFVADEVEIGRNIGVPGD</sequence>
<dbReference type="SUPFAM" id="SSF54909">
    <property type="entry name" value="Dimeric alpha+beta barrel"/>
    <property type="match status" value="1"/>
</dbReference>
<accession>A0A367P8B6</accession>
<dbReference type="InterPro" id="IPR009799">
    <property type="entry name" value="EthD_dom"/>
</dbReference>
<feature type="domain" description="EthD" evidence="1">
    <location>
        <begin position="12"/>
        <end position="94"/>
    </location>
</feature>
<comment type="caution">
    <text evidence="2">The sequence shown here is derived from an EMBL/GenBank/DDBJ whole genome shotgun (WGS) entry which is preliminary data.</text>
</comment>
<evidence type="ECO:0000259" key="1">
    <source>
        <dbReference type="Pfam" id="PF07110"/>
    </source>
</evidence>
<dbReference type="Pfam" id="PF07110">
    <property type="entry name" value="EthD"/>
    <property type="match status" value="1"/>
</dbReference>
<dbReference type="GO" id="GO:0016491">
    <property type="term" value="F:oxidoreductase activity"/>
    <property type="evidence" value="ECO:0007669"/>
    <property type="project" value="InterPro"/>
</dbReference>
<dbReference type="Proteomes" id="UP000253501">
    <property type="component" value="Unassembled WGS sequence"/>
</dbReference>
<evidence type="ECO:0000313" key="3">
    <source>
        <dbReference type="Proteomes" id="UP000253501"/>
    </source>
</evidence>
<dbReference type="RefSeq" id="WP_114135729.1">
    <property type="nucleotide sequence ID" value="NZ_CP068436.1"/>
</dbReference>
<gene>
    <name evidence="2" type="ORF">DDK22_33780</name>
</gene>
<dbReference type="Gene3D" id="3.30.70.100">
    <property type="match status" value="1"/>
</dbReference>
<reference evidence="2 3" key="1">
    <citation type="submission" date="2018-04" db="EMBL/GenBank/DDBJ databases">
        <title>Cupriavidus necator CR12 genome sequencing and assembly.</title>
        <authorList>
            <person name="Ben Fekih I."/>
            <person name="Mazhar H.S."/>
            <person name="Bello S.K."/>
            <person name="Rensing C."/>
        </authorList>
    </citation>
    <scope>NUCLEOTIDE SEQUENCE [LARGE SCALE GENOMIC DNA]</scope>
    <source>
        <strain evidence="2 3">CR12</strain>
    </source>
</reference>
<dbReference type="InterPro" id="IPR011008">
    <property type="entry name" value="Dimeric_a/b-barrel"/>
</dbReference>
<proteinExistence type="predicted"/>
<evidence type="ECO:0000313" key="2">
    <source>
        <dbReference type="EMBL" id="RCJ04091.1"/>
    </source>
</evidence>
<organism evidence="2 3">
    <name type="scientific">Cupriavidus necator</name>
    <name type="common">Alcaligenes eutrophus</name>
    <name type="synonym">Ralstonia eutropha</name>
    <dbReference type="NCBI Taxonomy" id="106590"/>
    <lineage>
        <taxon>Bacteria</taxon>
        <taxon>Pseudomonadati</taxon>
        <taxon>Pseudomonadota</taxon>
        <taxon>Betaproteobacteria</taxon>
        <taxon>Burkholderiales</taxon>
        <taxon>Burkholderiaceae</taxon>
        <taxon>Cupriavidus</taxon>
    </lineage>
</organism>
<name>A0A367P8B6_CUPNE</name>
<dbReference type="NCBIfam" id="TIGR02118">
    <property type="entry name" value="EthD family reductase"/>
    <property type="match status" value="1"/>
</dbReference>
<protein>
    <submittedName>
        <fullName evidence="2">EthD family reductase</fullName>
    </submittedName>
</protein>
<dbReference type="AlphaFoldDB" id="A0A367P8B6"/>
<dbReference type="EMBL" id="QDHA01000113">
    <property type="protein sequence ID" value="RCJ04091.1"/>
    <property type="molecule type" value="Genomic_DNA"/>
</dbReference>